<feature type="region of interest" description="Disordered" evidence="1">
    <location>
        <begin position="764"/>
        <end position="783"/>
    </location>
</feature>
<feature type="compositionally biased region" description="Low complexity" evidence="1">
    <location>
        <begin position="82"/>
        <end position="94"/>
    </location>
</feature>
<accession>A0A1E7FDV3</accession>
<evidence type="ECO:0000256" key="1">
    <source>
        <dbReference type="SAM" id="MobiDB-lite"/>
    </source>
</evidence>
<dbReference type="EMBL" id="KV784358">
    <property type="protein sequence ID" value="OEU16358.1"/>
    <property type="molecule type" value="Genomic_DNA"/>
</dbReference>
<feature type="compositionally biased region" description="Low complexity" evidence="1">
    <location>
        <begin position="512"/>
        <end position="550"/>
    </location>
</feature>
<feature type="compositionally biased region" description="Basic and acidic residues" evidence="1">
    <location>
        <begin position="265"/>
        <end position="280"/>
    </location>
</feature>
<evidence type="ECO:0000313" key="2">
    <source>
        <dbReference type="EMBL" id="OEU16358.1"/>
    </source>
</evidence>
<feature type="compositionally biased region" description="Gly residues" evidence="1">
    <location>
        <begin position="424"/>
        <end position="435"/>
    </location>
</feature>
<feature type="compositionally biased region" description="Polar residues" evidence="1">
    <location>
        <begin position="585"/>
        <end position="596"/>
    </location>
</feature>
<keyword evidence="3" id="KW-1185">Reference proteome</keyword>
<feature type="compositionally biased region" description="Low complexity" evidence="1">
    <location>
        <begin position="123"/>
        <end position="146"/>
    </location>
</feature>
<feature type="region of interest" description="Disordered" evidence="1">
    <location>
        <begin position="297"/>
        <end position="446"/>
    </location>
</feature>
<dbReference type="Proteomes" id="UP000095751">
    <property type="component" value="Unassembled WGS sequence"/>
</dbReference>
<feature type="compositionally biased region" description="Polar residues" evidence="1">
    <location>
        <begin position="208"/>
        <end position="220"/>
    </location>
</feature>
<name>A0A1E7FDV3_9STRA</name>
<feature type="region of interest" description="Disordered" evidence="1">
    <location>
        <begin position="630"/>
        <end position="660"/>
    </location>
</feature>
<reference evidence="2 3" key="1">
    <citation type="submission" date="2016-09" db="EMBL/GenBank/DDBJ databases">
        <title>Extensive genetic diversity and differential bi-allelic expression allows diatom success in the polar Southern Ocean.</title>
        <authorList>
            <consortium name="DOE Joint Genome Institute"/>
            <person name="Mock T."/>
            <person name="Otillar R.P."/>
            <person name="Strauss J."/>
            <person name="Dupont C."/>
            <person name="Frickenhaus S."/>
            <person name="Maumus F."/>
            <person name="Mcmullan M."/>
            <person name="Sanges R."/>
            <person name="Schmutz J."/>
            <person name="Toseland A."/>
            <person name="Valas R."/>
            <person name="Veluchamy A."/>
            <person name="Ward B.J."/>
            <person name="Allen A."/>
            <person name="Barry K."/>
            <person name="Falciatore A."/>
            <person name="Ferrante M."/>
            <person name="Fortunato A.E."/>
            <person name="Gloeckner G."/>
            <person name="Gruber A."/>
            <person name="Hipkin R."/>
            <person name="Janech M."/>
            <person name="Kroth P."/>
            <person name="Leese F."/>
            <person name="Lindquist E."/>
            <person name="Lyon B.R."/>
            <person name="Martin J."/>
            <person name="Mayer C."/>
            <person name="Parker M."/>
            <person name="Quesneville H."/>
            <person name="Raymond J."/>
            <person name="Uhlig C."/>
            <person name="Valentin K.U."/>
            <person name="Worden A.Z."/>
            <person name="Armbrust E.V."/>
            <person name="Bowler C."/>
            <person name="Green B."/>
            <person name="Moulton V."/>
            <person name="Van Oosterhout C."/>
            <person name="Grigoriev I."/>
        </authorList>
    </citation>
    <scope>NUCLEOTIDE SEQUENCE [LARGE SCALE GENOMIC DNA]</scope>
    <source>
        <strain evidence="2 3">CCMP1102</strain>
    </source>
</reference>
<dbReference type="AlphaFoldDB" id="A0A1E7FDV3"/>
<feature type="compositionally biased region" description="Basic and acidic residues" evidence="1">
    <location>
        <begin position="352"/>
        <end position="362"/>
    </location>
</feature>
<protein>
    <submittedName>
        <fullName evidence="2">Uncharacterized protein</fullName>
    </submittedName>
</protein>
<feature type="compositionally biased region" description="Low complexity" evidence="1">
    <location>
        <begin position="570"/>
        <end position="584"/>
    </location>
</feature>
<feature type="region of interest" description="Disordered" evidence="1">
    <location>
        <begin position="497"/>
        <end position="602"/>
    </location>
</feature>
<dbReference type="KEGG" id="fcy:FRACYDRAFT_238949"/>
<feature type="region of interest" description="Disordered" evidence="1">
    <location>
        <begin position="1"/>
        <end position="280"/>
    </location>
</feature>
<gene>
    <name evidence="2" type="ORF">FRACYDRAFT_238949</name>
</gene>
<organism evidence="2 3">
    <name type="scientific">Fragilariopsis cylindrus CCMP1102</name>
    <dbReference type="NCBI Taxonomy" id="635003"/>
    <lineage>
        <taxon>Eukaryota</taxon>
        <taxon>Sar</taxon>
        <taxon>Stramenopiles</taxon>
        <taxon>Ochrophyta</taxon>
        <taxon>Bacillariophyta</taxon>
        <taxon>Bacillariophyceae</taxon>
        <taxon>Bacillariophycidae</taxon>
        <taxon>Bacillariales</taxon>
        <taxon>Bacillariaceae</taxon>
        <taxon>Fragilariopsis</taxon>
    </lineage>
</organism>
<feature type="compositionally biased region" description="Low complexity" evidence="1">
    <location>
        <begin position="1"/>
        <end position="41"/>
    </location>
</feature>
<evidence type="ECO:0000313" key="3">
    <source>
        <dbReference type="Proteomes" id="UP000095751"/>
    </source>
</evidence>
<sequence length="1214" mass="128774">MNHIPSTNSSSSSKSTLTTSTSTTTTTPNYDNNNGDNNGDGVSPKTNNIKKSNFITMNDDDDDDDNNNSSSSNSIRQDQYESRLSSSHLRQSLLTTASHRRKAQQQQQQQNNGKNLGGYIAKSTATTTTTSTTSSSSLLLPSLPSLPSLPPVLQAVSRRRESITSKSSYGSMSSILEENENESDENENKNENDRNELKNESDEESYENCYSNDYQTTTMVNDYDTEDSVDNDDDANVIAIGVLEGDDDTDEEKKDNDEDEVQNGNKKEDRRVSSDEVVAKDIAQEEHNIKMQIKMAAAATNRNSIQRRPHRPSSSVNNNNTGTTTTTATTTTSNMNGPDDNLKKRSSVADANADRDREEKMRTIQGAREGVMVPRVPRPRIPRRLHSMTSSYTAPPRQPVRKRSTYHSGGGDYGNGNSNDSNGNGDGDGDGNGNGDGDESSMPSSTTVVTAAVCVAAVSLSSNSTSSSGVGNGYDGGGMGMARSATASVAVAASVSVAATSSRPSDDKSNMRISPRISLSSPSPPGATSSAHSNNNTGNNSMTSPSSTSTPLVGGRPSDEKANFRRRPLSNMVSSSDSVGRSSVHTNTSDNASVSVISDDLRQVEDLEAQEEEEDEDEEEVVLLPGAFFCPGMGDEPQQEGQNQGVSGYDSGFEDDDSDVEDPEIVTILSSGQELDDNSEIPGGGSIATTAAAAAAAVVTSTPLQAELYEVEAAVAAEILIEEDDDDLNGKDSVRKMSVKISFVMFALLLVAGIVMGVVIPRVGNKNDDNSGNPNDQDDTPIVEGWTQVGEILTVEDASKDNIRFGTSVALSGDGNRIAVGLPGSDDPSDDTMKSTGSFQIFDLAYGTGSNEIESNGTEWEETFQDFGIYSNAELGTNVALSEDGRRVAVGAPSYDSEMNGYVSIYQESSENGRWDLIGNITSSNDTTNAINDIFGDAVGFSGDGTIIAVADRKADQVDENVEDAGSVQIYHEVNGAWKPMGKPLFGAEKRDLFGWSVALSRDGYRVAASSLGSSDKPGNVRTFDYDEESGDWEEANSTLVGDSTQELFGISVKLSDDGSILTVGAPGYSGNGTEALSVGIVRSYQYDEDEEEWSPYGQPLEGANAFDVFGSSIALNSAGDIVAIGGPENDSFCDNCGHIQVFENKEGMWENSGSAVGQSGLDGGQFGYSVALSGTGSRLVGAAPFTIQNGFVSKVGQAIVFDSIINATEDTPL</sequence>
<feature type="compositionally biased region" description="Acidic residues" evidence="1">
    <location>
        <begin position="223"/>
        <end position="235"/>
    </location>
</feature>
<feature type="compositionally biased region" description="Low complexity" evidence="1">
    <location>
        <begin position="313"/>
        <end position="336"/>
    </location>
</feature>
<dbReference type="OrthoDB" id="49304at2759"/>
<feature type="compositionally biased region" description="Basic residues" evidence="1">
    <location>
        <begin position="377"/>
        <end position="386"/>
    </location>
</feature>
<feature type="compositionally biased region" description="Polar residues" evidence="1">
    <location>
        <begin position="44"/>
        <end position="56"/>
    </location>
</feature>
<dbReference type="InterPro" id="IPR011043">
    <property type="entry name" value="Gal_Oxase/kelch_b-propeller"/>
</dbReference>
<dbReference type="SUPFAM" id="SSF50965">
    <property type="entry name" value="Galactose oxidase, central domain"/>
    <property type="match status" value="1"/>
</dbReference>
<dbReference type="PANTHER" id="PTHR35711:SF1">
    <property type="entry name" value="ECTODERMAL, ISOFORM F"/>
    <property type="match status" value="1"/>
</dbReference>
<dbReference type="InParanoid" id="A0A1E7FDV3"/>
<feature type="compositionally biased region" description="Polar residues" evidence="1">
    <location>
        <begin position="164"/>
        <end position="174"/>
    </location>
</feature>
<feature type="compositionally biased region" description="Basic and acidic residues" evidence="1">
    <location>
        <begin position="186"/>
        <end position="200"/>
    </location>
</feature>
<dbReference type="PANTHER" id="PTHR35711">
    <property type="entry name" value="EXPRESSED PROTEIN"/>
    <property type="match status" value="1"/>
</dbReference>
<proteinExistence type="predicted"/>